<dbReference type="EMBL" id="CP000885">
    <property type="protein sequence ID" value="ABX43154.1"/>
    <property type="molecule type" value="Genomic_DNA"/>
</dbReference>
<reference evidence="5" key="1">
    <citation type="submission" date="2007-11" db="EMBL/GenBank/DDBJ databases">
        <title>Complete genome sequence of Clostridium phytofermentans ISDg.</title>
        <authorList>
            <person name="Leschine S.B."/>
            <person name="Warnick T.A."/>
            <person name="Blanchard J.L."/>
            <person name="Schnell D.J."/>
            <person name="Petit E.L."/>
            <person name="LaTouf W.G."/>
            <person name="Copeland A."/>
            <person name="Lucas S."/>
            <person name="Lapidus A."/>
            <person name="Barry K."/>
            <person name="Glavina del Rio T."/>
            <person name="Dalin E."/>
            <person name="Tice H."/>
            <person name="Pitluck S."/>
            <person name="Kiss H."/>
            <person name="Brettin T."/>
            <person name="Bruce D."/>
            <person name="Detter J.C."/>
            <person name="Han C."/>
            <person name="Kuske C."/>
            <person name="Schmutz J."/>
            <person name="Larimer F."/>
            <person name="Land M."/>
            <person name="Hauser L."/>
            <person name="Kyrpides N."/>
            <person name="Kim E.A."/>
            <person name="Richardson P."/>
        </authorList>
    </citation>
    <scope>NUCLEOTIDE SEQUENCE [LARGE SCALE GENOMIC DNA]</scope>
    <source>
        <strain evidence="5">ATCC 700394 / DSM 18823 / ISDg</strain>
    </source>
</reference>
<dbReference type="Proteomes" id="UP000000370">
    <property type="component" value="Chromosome"/>
</dbReference>
<keyword evidence="2" id="KW-0472">Membrane</keyword>
<protein>
    <submittedName>
        <fullName evidence="4">Cell envelope-related transcriptional attenuator</fullName>
    </submittedName>
</protein>
<sequence length="476" mass="53852">MKRKTDIPWEEFDPSSDEEFQRNLEKAFFEDEPEEQIAIEFASSDESEYDNFELYEKAVHSIVNQELMDAEEEVKQSDKLNCEEEEIISEITRSLAKQIDPELAVEETMESPLEEEKSKEALRRKRLKQIGLPILITLGALLLSVCLLFFTKAGQSLLIRLGANFVASKVKYDDGSGHKVETIPEITDVPTNDDIEKNEEDVQLSANNGTVRHEDYAVNILLLGEEAIFSGNSRGRTDVMMIATLNSKEKSIKLTSLMRDLYVQIPGYQDDKLNAAYAVGGIPMLFNTIELNFDLKLDGYCLVGFDDFEKIIDKLNGIDITLTSAEANWLNTTNYISNPNNRTVTAGLNHMNGNQALGFCRIRDVASGTNENNDFGRTSRHRTVLDAIFEKYKSLNYWDLAMLMNSCLPMVTTDLDAKDLETYIQLAKEIGLTKLDQLRIPVNSAYEDAYISKKSVIIPNLQKNIEVLHTFIFGSE</sequence>
<gene>
    <name evidence="4" type="ordered locus">Cphy_2794</name>
</gene>
<evidence type="ECO:0000259" key="3">
    <source>
        <dbReference type="Pfam" id="PF03816"/>
    </source>
</evidence>
<dbReference type="Pfam" id="PF03816">
    <property type="entry name" value="LytR_cpsA_psr"/>
    <property type="match status" value="1"/>
</dbReference>
<dbReference type="STRING" id="357809.Cphy_2794"/>
<comment type="similarity">
    <text evidence="1">Belongs to the LytR/CpsA/Psr (LCP) family.</text>
</comment>
<proteinExistence type="inferred from homology"/>
<evidence type="ECO:0000313" key="4">
    <source>
        <dbReference type="EMBL" id="ABX43154.1"/>
    </source>
</evidence>
<dbReference type="HOGENOM" id="CLU_016455_1_2_9"/>
<dbReference type="eggNOG" id="COG1316">
    <property type="taxonomic scope" value="Bacteria"/>
</dbReference>
<keyword evidence="2" id="KW-1133">Transmembrane helix</keyword>
<dbReference type="PANTHER" id="PTHR33392">
    <property type="entry name" value="POLYISOPRENYL-TEICHOIC ACID--PEPTIDOGLYCAN TEICHOIC ACID TRANSFERASE TAGU"/>
    <property type="match status" value="1"/>
</dbReference>
<name>A9KNY4_LACP7</name>
<dbReference type="KEGG" id="cpy:Cphy_2794"/>
<dbReference type="AlphaFoldDB" id="A9KNY4"/>
<keyword evidence="2" id="KW-0812">Transmembrane</keyword>
<dbReference type="InterPro" id="IPR050922">
    <property type="entry name" value="LytR/CpsA/Psr_CW_biosynth"/>
</dbReference>
<dbReference type="Gene3D" id="3.40.630.190">
    <property type="entry name" value="LCP protein"/>
    <property type="match status" value="1"/>
</dbReference>
<dbReference type="PANTHER" id="PTHR33392:SF6">
    <property type="entry name" value="POLYISOPRENYL-TEICHOIC ACID--PEPTIDOGLYCAN TEICHOIC ACID TRANSFERASE TAGU"/>
    <property type="match status" value="1"/>
</dbReference>
<organism evidence="4 5">
    <name type="scientific">Lachnoclostridium phytofermentans (strain ATCC 700394 / DSM 18823 / ISDg)</name>
    <name type="common">Clostridium phytofermentans</name>
    <dbReference type="NCBI Taxonomy" id="357809"/>
    <lineage>
        <taxon>Bacteria</taxon>
        <taxon>Bacillati</taxon>
        <taxon>Bacillota</taxon>
        <taxon>Clostridia</taxon>
        <taxon>Lachnospirales</taxon>
        <taxon>Lachnospiraceae</taxon>
    </lineage>
</organism>
<dbReference type="RefSeq" id="WP_012200805.1">
    <property type="nucleotide sequence ID" value="NC_010001.1"/>
</dbReference>
<accession>A9KNY4</accession>
<feature type="domain" description="Cell envelope-related transcriptional attenuator" evidence="3">
    <location>
        <begin position="236"/>
        <end position="393"/>
    </location>
</feature>
<dbReference type="NCBIfam" id="TIGR00350">
    <property type="entry name" value="lytR_cpsA_psr"/>
    <property type="match status" value="1"/>
</dbReference>
<evidence type="ECO:0000313" key="5">
    <source>
        <dbReference type="Proteomes" id="UP000000370"/>
    </source>
</evidence>
<dbReference type="InterPro" id="IPR004474">
    <property type="entry name" value="LytR_CpsA_psr"/>
</dbReference>
<keyword evidence="5" id="KW-1185">Reference proteome</keyword>
<feature type="transmembrane region" description="Helical" evidence="2">
    <location>
        <begin position="130"/>
        <end position="150"/>
    </location>
</feature>
<evidence type="ECO:0000256" key="2">
    <source>
        <dbReference type="SAM" id="Phobius"/>
    </source>
</evidence>
<dbReference type="OrthoDB" id="27330at2"/>
<evidence type="ECO:0000256" key="1">
    <source>
        <dbReference type="ARBA" id="ARBA00006068"/>
    </source>
</evidence>